<protein>
    <submittedName>
        <fullName evidence="1">Uncharacterized protein</fullName>
    </submittedName>
</protein>
<sequence length="896" mass="103522">MNNLDNLISIIDESKSKFLEHCIDMLRLIDPNGHSSFESNRWVIPFSNKSRNKELFATLNFDEFNRETLKFKPSIRIEFEVGEFINLTIIDFAKWLFLKQRHDNSLDYRSVWYLEMLKMLFAYLRENNIDSLNESGLEDFFSLSLTNDFVDGDFVRRLSSPAYGSRFKMFNLSNITRTLRLHSVDEVVHSIHDEDLNKAFNAACLAQIGMTLADYKKGGTFDFLTLDVGKHYIDYCANYFEQHIVFATALRNSLNQLGMDTDTEGNKDEWNSLFSDGYDELKEQFYNILVKNYNKIVIQYHAFNLDKLSGIITALNLDETRFDSYEFVRSLLYARFYNNQLKKRENILAEYSASLNSDNAGFKIEFTLQEFDEVCDSALGDVVINLKTSKLIMAEHAAQFDTNTRRNIASFFRDVIAAGITSLVAYTGWRASEYGFPESALKSEVNKDILDAVYSPFRFYIKWISPKTNGETLLDREITLSSSVLIKQISALAASKDNNLALSSAKFGKNTEIERQIYNMVTRHWKKFPDEYATFLDLDELQLLNSKDSNLIDLKRKEQLSEKYDLDNRKVKELLDLRDKLRKGNKTLALVSRKYVEKEGSIDFAKIVNRFVNGSLDEDSVEIFESRLSSETLDYIKYNQNDFSSSDLNAIRAEICAGVYKATPHALRHIWAEAVLRRYRGDVGKFIRANFKHIDERFFMAYLRGKEARAIMQVAKRTTINHIVSSRIKSLSDERRHYSGQFDKFINKAVVITKAHTPEEFEKLTSNIANNRIIDIKVNAWNTCVLRKNTFFKAKCSQNGVPQRHNAAPKFCLGCINGDITEANYKGIVVYTKPDIEACRNPNLPMFIKKQHLVIVRLALQKVQELNKSFDDSPYQAFIDYLNETIDLVCKFDEAS</sequence>
<dbReference type="EMBL" id="JAKGAS010000019">
    <property type="protein sequence ID" value="MCF2950377.1"/>
    <property type="molecule type" value="Genomic_DNA"/>
</dbReference>
<comment type="caution">
    <text evidence="1">The sequence shown here is derived from an EMBL/GenBank/DDBJ whole genome shotgun (WGS) entry which is preliminary data.</text>
</comment>
<evidence type="ECO:0000313" key="1">
    <source>
        <dbReference type="EMBL" id="MCF2950377.1"/>
    </source>
</evidence>
<gene>
    <name evidence="1" type="ORF">L0668_19870</name>
</gene>
<organism evidence="1 2">
    <name type="scientific">Paraglaciecola algarum</name>
    <dbReference type="NCBI Taxonomy" id="3050085"/>
    <lineage>
        <taxon>Bacteria</taxon>
        <taxon>Pseudomonadati</taxon>
        <taxon>Pseudomonadota</taxon>
        <taxon>Gammaproteobacteria</taxon>
        <taxon>Alteromonadales</taxon>
        <taxon>Alteromonadaceae</taxon>
        <taxon>Paraglaciecola</taxon>
    </lineage>
</organism>
<dbReference type="RefSeq" id="WP_235314479.1">
    <property type="nucleotide sequence ID" value="NZ_JAKGAS010000019.1"/>
</dbReference>
<keyword evidence="2" id="KW-1185">Reference proteome</keyword>
<evidence type="ECO:0000313" key="2">
    <source>
        <dbReference type="Proteomes" id="UP001521137"/>
    </source>
</evidence>
<accession>A0ABS9DEA6</accession>
<proteinExistence type="predicted"/>
<name>A0ABS9DEA6_9ALTE</name>
<dbReference type="Proteomes" id="UP001521137">
    <property type="component" value="Unassembled WGS sequence"/>
</dbReference>
<reference evidence="1 2" key="1">
    <citation type="submission" date="2022-01" db="EMBL/GenBank/DDBJ databases">
        <title>Paraglaciecola sp. G1-23.</title>
        <authorList>
            <person name="Jin M.S."/>
            <person name="Han D.M."/>
            <person name="Kim H.M."/>
            <person name="Jeon C.O."/>
        </authorList>
    </citation>
    <scope>NUCLEOTIDE SEQUENCE [LARGE SCALE GENOMIC DNA]</scope>
    <source>
        <strain evidence="1 2">G1-23</strain>
    </source>
</reference>